<accession>C6XLS2</accession>
<dbReference type="KEGG" id="hba:Hbal_0276"/>
<dbReference type="AlphaFoldDB" id="C6XLS2"/>
<sequence length="303" mass="33008">MVDTIRTAMIALSISAMLTGSTIAQNVTSVPTETDSDIPESCILAFDEPLKWVDCASEANPGSEASMLAYSNLGGQAYFNEDYQSAARFFDLSTPADGGKEQLDAYAHALRASTYWRTGQDSKARNHAEFAYYWIKSGILGSASQIKLDDELLEPVLEILVPVTSHLNTPNANEILKKYQSLPISSLMDAARRAGVLSNIEEFDAALIYSAKVVTGQPDNPLFLSSHCLLLTRMGLADKGLPFCDAALEIEPKNPNTHFNKAIAFATLGKCDEAWDAQTKAQNLAPRHPLYDNILECDPAPNE</sequence>
<dbReference type="Proteomes" id="UP000002745">
    <property type="component" value="Chromosome"/>
</dbReference>
<reference evidence="3" key="1">
    <citation type="journal article" date="2011" name="J. Bacteriol.">
        <title>Genome sequences of eight morphologically diverse alphaproteobacteria.</title>
        <authorList>
            <consortium name="US DOE Joint Genome Institute"/>
            <person name="Brown P.J."/>
            <person name="Kysela D.T."/>
            <person name="Buechlein A."/>
            <person name="Hemmerich C."/>
            <person name="Brun Y.V."/>
        </authorList>
    </citation>
    <scope>NUCLEOTIDE SEQUENCE [LARGE SCALE GENOMIC DNA]</scope>
    <source>
        <strain evidence="3">ATCC 49814 / DSM 5838 / IFAM 1418</strain>
    </source>
</reference>
<proteinExistence type="predicted"/>
<dbReference type="HOGENOM" id="CLU_917559_0_0_5"/>
<keyword evidence="3" id="KW-1185">Reference proteome</keyword>
<dbReference type="SUPFAM" id="SSF48452">
    <property type="entry name" value="TPR-like"/>
    <property type="match status" value="1"/>
</dbReference>
<evidence type="ECO:0000313" key="2">
    <source>
        <dbReference type="EMBL" id="ACT57978.1"/>
    </source>
</evidence>
<dbReference type="Gene3D" id="1.25.40.10">
    <property type="entry name" value="Tetratricopeptide repeat domain"/>
    <property type="match status" value="1"/>
</dbReference>
<dbReference type="OrthoDB" id="7200571at2"/>
<name>C6XLS2_HIRBI</name>
<feature type="signal peptide" evidence="1">
    <location>
        <begin position="1"/>
        <end position="24"/>
    </location>
</feature>
<protein>
    <submittedName>
        <fullName evidence="2">Uncharacterized protein</fullName>
    </submittedName>
</protein>
<dbReference type="EMBL" id="CP001678">
    <property type="protein sequence ID" value="ACT57978.1"/>
    <property type="molecule type" value="Genomic_DNA"/>
</dbReference>
<evidence type="ECO:0000256" key="1">
    <source>
        <dbReference type="SAM" id="SignalP"/>
    </source>
</evidence>
<organism evidence="2 3">
    <name type="scientific">Hirschia baltica (strain ATCC 49814 / DSM 5838 / IFAM 1418)</name>
    <dbReference type="NCBI Taxonomy" id="582402"/>
    <lineage>
        <taxon>Bacteria</taxon>
        <taxon>Pseudomonadati</taxon>
        <taxon>Pseudomonadota</taxon>
        <taxon>Alphaproteobacteria</taxon>
        <taxon>Hyphomonadales</taxon>
        <taxon>Hyphomonadaceae</taxon>
        <taxon>Hirschia</taxon>
    </lineage>
</organism>
<gene>
    <name evidence="2" type="ordered locus">Hbal_0276</name>
</gene>
<feature type="chain" id="PRO_5002973987" evidence="1">
    <location>
        <begin position="25"/>
        <end position="303"/>
    </location>
</feature>
<evidence type="ECO:0000313" key="3">
    <source>
        <dbReference type="Proteomes" id="UP000002745"/>
    </source>
</evidence>
<dbReference type="InterPro" id="IPR011990">
    <property type="entry name" value="TPR-like_helical_dom_sf"/>
</dbReference>
<dbReference type="eggNOG" id="COG0457">
    <property type="taxonomic scope" value="Bacteria"/>
</dbReference>
<dbReference type="RefSeq" id="WP_012778136.1">
    <property type="nucleotide sequence ID" value="NC_012982.1"/>
</dbReference>
<dbReference type="STRING" id="582402.Hbal_0276"/>
<keyword evidence="1" id="KW-0732">Signal</keyword>